<keyword evidence="3" id="KW-1185">Reference proteome</keyword>
<sequence>MCVVKSQQPSAKLRQVGKKRSRAKDEVEQLRQQLQSLELTLSHLQQNSSKAQAQRTLTHPSNLWKRIVDRQLEQRQRSEHENARLRLMLDGQLKFARNVANMFRKRPNPMNQC</sequence>
<dbReference type="VEuPathDB" id="FungiDB:PYU1_G001445"/>
<dbReference type="HOGENOM" id="CLU_2138519_0_0_1"/>
<reference evidence="3" key="2">
    <citation type="submission" date="2010-04" db="EMBL/GenBank/DDBJ databases">
        <authorList>
            <person name="Buell R."/>
            <person name="Hamilton J."/>
            <person name="Hostetler J."/>
        </authorList>
    </citation>
    <scope>NUCLEOTIDE SEQUENCE [LARGE SCALE GENOMIC DNA]</scope>
    <source>
        <strain evidence="3">DAOM:BR144</strain>
    </source>
</reference>
<organism evidence="2 3">
    <name type="scientific">Globisporangium ultimum (strain ATCC 200006 / CBS 805.95 / DAOM BR144)</name>
    <name type="common">Pythium ultimum</name>
    <dbReference type="NCBI Taxonomy" id="431595"/>
    <lineage>
        <taxon>Eukaryota</taxon>
        <taxon>Sar</taxon>
        <taxon>Stramenopiles</taxon>
        <taxon>Oomycota</taxon>
        <taxon>Peronosporomycetes</taxon>
        <taxon>Pythiales</taxon>
        <taxon>Pythiaceae</taxon>
        <taxon>Globisporangium</taxon>
    </lineage>
</organism>
<reference evidence="3" key="1">
    <citation type="journal article" date="2010" name="Genome Biol.">
        <title>Genome sequence of the necrotrophic plant pathogen Pythium ultimum reveals original pathogenicity mechanisms and effector repertoire.</title>
        <authorList>
            <person name="Levesque C.A."/>
            <person name="Brouwer H."/>
            <person name="Cano L."/>
            <person name="Hamilton J.P."/>
            <person name="Holt C."/>
            <person name="Huitema E."/>
            <person name="Raffaele S."/>
            <person name="Robideau G.P."/>
            <person name="Thines M."/>
            <person name="Win J."/>
            <person name="Zerillo M.M."/>
            <person name="Beakes G.W."/>
            <person name="Boore J.L."/>
            <person name="Busam D."/>
            <person name="Dumas B."/>
            <person name="Ferriera S."/>
            <person name="Fuerstenberg S.I."/>
            <person name="Gachon C.M."/>
            <person name="Gaulin E."/>
            <person name="Govers F."/>
            <person name="Grenville-Briggs L."/>
            <person name="Horner N."/>
            <person name="Hostetler J."/>
            <person name="Jiang R.H."/>
            <person name="Johnson J."/>
            <person name="Krajaejun T."/>
            <person name="Lin H."/>
            <person name="Meijer H.J."/>
            <person name="Moore B."/>
            <person name="Morris P."/>
            <person name="Phuntmart V."/>
            <person name="Puiu D."/>
            <person name="Shetty J."/>
            <person name="Stajich J.E."/>
            <person name="Tripathy S."/>
            <person name="Wawra S."/>
            <person name="van West P."/>
            <person name="Whitty B.R."/>
            <person name="Coutinho P.M."/>
            <person name="Henrissat B."/>
            <person name="Martin F."/>
            <person name="Thomas P.D."/>
            <person name="Tyler B.M."/>
            <person name="De Vries R.P."/>
            <person name="Kamoun S."/>
            <person name="Yandell M."/>
            <person name="Tisserat N."/>
            <person name="Buell C.R."/>
        </authorList>
    </citation>
    <scope>NUCLEOTIDE SEQUENCE</scope>
    <source>
        <strain evidence="3">DAOM:BR144</strain>
    </source>
</reference>
<dbReference type="EnsemblProtists" id="PYU1_T001445">
    <property type="protein sequence ID" value="PYU1_T001445"/>
    <property type="gene ID" value="PYU1_G001445"/>
</dbReference>
<reference evidence="2" key="3">
    <citation type="submission" date="2015-02" db="UniProtKB">
        <authorList>
            <consortium name="EnsemblProtists"/>
        </authorList>
    </citation>
    <scope>IDENTIFICATION</scope>
    <source>
        <strain evidence="2">DAOM BR144</strain>
    </source>
</reference>
<dbReference type="AlphaFoldDB" id="K3W904"/>
<protein>
    <submittedName>
        <fullName evidence="2">Uncharacterized protein</fullName>
    </submittedName>
</protein>
<proteinExistence type="predicted"/>
<dbReference type="InParanoid" id="K3W904"/>
<evidence type="ECO:0000256" key="1">
    <source>
        <dbReference type="SAM" id="MobiDB-lite"/>
    </source>
</evidence>
<evidence type="ECO:0000313" key="2">
    <source>
        <dbReference type="EnsemblProtists" id="PYU1_T001445"/>
    </source>
</evidence>
<dbReference type="Proteomes" id="UP000019132">
    <property type="component" value="Unassembled WGS sequence"/>
</dbReference>
<accession>K3W904</accession>
<evidence type="ECO:0000313" key="3">
    <source>
        <dbReference type="Proteomes" id="UP000019132"/>
    </source>
</evidence>
<feature type="region of interest" description="Disordered" evidence="1">
    <location>
        <begin position="1"/>
        <end position="29"/>
    </location>
</feature>
<name>K3W904_GLOUD</name>
<dbReference type="EMBL" id="GL376626">
    <property type="status" value="NOT_ANNOTATED_CDS"/>
    <property type="molecule type" value="Genomic_DNA"/>
</dbReference>
<feature type="compositionally biased region" description="Polar residues" evidence="1">
    <location>
        <begin position="1"/>
        <end position="10"/>
    </location>
</feature>